<dbReference type="InterPro" id="IPR015947">
    <property type="entry name" value="PUA-like_sf"/>
</dbReference>
<dbReference type="GO" id="GO:0004349">
    <property type="term" value="F:glutamate 5-kinase activity"/>
    <property type="evidence" value="ECO:0007669"/>
    <property type="project" value="InterPro"/>
</dbReference>
<evidence type="ECO:0000256" key="1">
    <source>
        <dbReference type="ARBA" id="ARBA00022490"/>
    </source>
</evidence>
<dbReference type="GO" id="GO:0005829">
    <property type="term" value="C:cytosol"/>
    <property type="evidence" value="ECO:0007669"/>
    <property type="project" value="TreeGrafter"/>
</dbReference>
<dbReference type="InterPro" id="IPR036393">
    <property type="entry name" value="AceGlu_kinase-like_sf"/>
</dbReference>
<dbReference type="InterPro" id="IPR002478">
    <property type="entry name" value="PUA"/>
</dbReference>
<dbReference type="GO" id="GO:0005524">
    <property type="term" value="F:ATP binding"/>
    <property type="evidence" value="ECO:0007669"/>
    <property type="project" value="UniProtKB-KW"/>
</dbReference>
<dbReference type="SMART" id="SM00359">
    <property type="entry name" value="PUA"/>
    <property type="match status" value="1"/>
</dbReference>
<dbReference type="Gene3D" id="3.40.1160.10">
    <property type="entry name" value="Acetylglutamate kinase-like"/>
    <property type="match status" value="1"/>
</dbReference>
<organism evidence="9">
    <name type="scientific">marine sediment metagenome</name>
    <dbReference type="NCBI Taxonomy" id="412755"/>
    <lineage>
        <taxon>unclassified sequences</taxon>
        <taxon>metagenomes</taxon>
        <taxon>ecological metagenomes</taxon>
    </lineage>
</organism>
<keyword evidence="3" id="KW-0641">Proline biosynthesis</keyword>
<evidence type="ECO:0000256" key="2">
    <source>
        <dbReference type="ARBA" id="ARBA00022605"/>
    </source>
</evidence>
<dbReference type="PANTHER" id="PTHR43654:SF1">
    <property type="entry name" value="ISOPENTENYL PHOSPHATE KINASE"/>
    <property type="match status" value="1"/>
</dbReference>
<evidence type="ECO:0000256" key="3">
    <source>
        <dbReference type="ARBA" id="ARBA00022650"/>
    </source>
</evidence>
<keyword evidence="2" id="KW-0028">Amino-acid biosynthesis</keyword>
<evidence type="ECO:0000256" key="4">
    <source>
        <dbReference type="ARBA" id="ARBA00022679"/>
    </source>
</evidence>
<dbReference type="PROSITE" id="PS00902">
    <property type="entry name" value="GLUTAMATE_5_KINASE"/>
    <property type="match status" value="1"/>
</dbReference>
<proteinExistence type="predicted"/>
<comment type="caution">
    <text evidence="9">The sequence shown here is derived from an EMBL/GenBank/DDBJ whole genome shotgun (WGS) entry which is preliminary data.</text>
</comment>
<sequence length="165" mass="17890">STYGIGGMKSKIKAAKICSFSGIKTIIASSRKKNILDKIIAGEDVGTFFAPQTAKKVKSIKKWIAFGKKTKGGIVIDRGAEEAVLNKGKSILAVGVVKVDGKFNKGDTLKVFSLDSKLIAKGISNFSSEDIEKIKGKNREKILSEFDTSMCSEVIHRDCLVVFKE</sequence>
<keyword evidence="6" id="KW-0418">Kinase</keyword>
<dbReference type="PROSITE" id="PS50890">
    <property type="entry name" value="PUA"/>
    <property type="match status" value="1"/>
</dbReference>
<feature type="domain" description="PUA" evidence="8">
    <location>
        <begin position="72"/>
        <end position="155"/>
    </location>
</feature>
<dbReference type="CDD" id="cd21157">
    <property type="entry name" value="PUA_G5K"/>
    <property type="match status" value="1"/>
</dbReference>
<dbReference type="SUPFAM" id="SSF53633">
    <property type="entry name" value="Carbamate kinase-like"/>
    <property type="match status" value="1"/>
</dbReference>
<dbReference type="AlphaFoldDB" id="X1DTX0"/>
<dbReference type="InterPro" id="IPR019797">
    <property type="entry name" value="Glutamate_5-kinase_CS"/>
</dbReference>
<protein>
    <recommendedName>
        <fullName evidence="8">PUA domain-containing protein</fullName>
    </recommendedName>
</protein>
<feature type="non-terminal residue" evidence="9">
    <location>
        <position position="1"/>
    </location>
</feature>
<keyword evidence="7" id="KW-0067">ATP-binding</keyword>
<evidence type="ECO:0000259" key="8">
    <source>
        <dbReference type="SMART" id="SM00359"/>
    </source>
</evidence>
<dbReference type="Pfam" id="PF01472">
    <property type="entry name" value="PUA"/>
    <property type="match status" value="1"/>
</dbReference>
<dbReference type="EMBL" id="BARU01003509">
    <property type="protein sequence ID" value="GAH24456.1"/>
    <property type="molecule type" value="Genomic_DNA"/>
</dbReference>
<keyword evidence="1" id="KW-0963">Cytoplasm</keyword>
<dbReference type="SUPFAM" id="SSF88697">
    <property type="entry name" value="PUA domain-like"/>
    <property type="match status" value="1"/>
</dbReference>
<keyword evidence="5" id="KW-0547">Nucleotide-binding</keyword>
<dbReference type="GO" id="GO:0008652">
    <property type="term" value="P:amino acid biosynthetic process"/>
    <property type="evidence" value="ECO:0007669"/>
    <property type="project" value="UniProtKB-KW"/>
</dbReference>
<evidence type="ECO:0000256" key="5">
    <source>
        <dbReference type="ARBA" id="ARBA00022741"/>
    </source>
</evidence>
<gene>
    <name evidence="9" type="ORF">S03H2_07560</name>
</gene>
<evidence type="ECO:0000256" key="6">
    <source>
        <dbReference type="ARBA" id="ARBA00022777"/>
    </source>
</evidence>
<dbReference type="FunFam" id="3.40.1160.10:FF:000050">
    <property type="entry name" value="Glutamate 5-kinase"/>
    <property type="match status" value="1"/>
</dbReference>
<dbReference type="Gene3D" id="2.30.130.10">
    <property type="entry name" value="PUA domain"/>
    <property type="match status" value="1"/>
</dbReference>
<evidence type="ECO:0000313" key="9">
    <source>
        <dbReference type="EMBL" id="GAH24456.1"/>
    </source>
</evidence>
<keyword evidence="4" id="KW-0808">Transferase</keyword>
<reference evidence="9" key="1">
    <citation type="journal article" date="2014" name="Front. Microbiol.">
        <title>High frequency of phylogenetically diverse reductive dehalogenase-homologous genes in deep subseafloor sedimentary metagenomes.</title>
        <authorList>
            <person name="Kawai M."/>
            <person name="Futagami T."/>
            <person name="Toyoda A."/>
            <person name="Takaki Y."/>
            <person name="Nishi S."/>
            <person name="Hori S."/>
            <person name="Arai W."/>
            <person name="Tsubouchi T."/>
            <person name="Morono Y."/>
            <person name="Uchiyama I."/>
            <person name="Ito T."/>
            <person name="Fujiyama A."/>
            <person name="Inagaki F."/>
            <person name="Takami H."/>
        </authorList>
    </citation>
    <scope>NUCLEOTIDE SEQUENCE</scope>
    <source>
        <strain evidence="9">Expedition CK06-06</strain>
    </source>
</reference>
<evidence type="ECO:0000256" key="7">
    <source>
        <dbReference type="ARBA" id="ARBA00022840"/>
    </source>
</evidence>
<dbReference type="PANTHER" id="PTHR43654">
    <property type="entry name" value="GLUTAMATE 5-KINASE"/>
    <property type="match status" value="1"/>
</dbReference>
<name>X1DTX0_9ZZZZ</name>
<dbReference type="InterPro" id="IPR036974">
    <property type="entry name" value="PUA_sf"/>
</dbReference>
<accession>X1DTX0</accession>
<dbReference type="GO" id="GO:0003723">
    <property type="term" value="F:RNA binding"/>
    <property type="evidence" value="ECO:0007669"/>
    <property type="project" value="InterPro"/>
</dbReference>